<protein>
    <submittedName>
        <fullName evidence="1">Uncharacterized protein</fullName>
    </submittedName>
</protein>
<proteinExistence type="predicted"/>
<evidence type="ECO:0000313" key="1">
    <source>
        <dbReference type="EMBL" id="EGF54989.1"/>
    </source>
</evidence>
<dbReference type="EMBL" id="AFBM01000002">
    <property type="protein sequence ID" value="EGF54989.1"/>
    <property type="molecule type" value="Genomic_DNA"/>
</dbReference>
<evidence type="ECO:0000313" key="2">
    <source>
        <dbReference type="Proteomes" id="UP000010321"/>
    </source>
</evidence>
<reference evidence="1 2" key="1">
    <citation type="submission" date="2011-02" db="EMBL/GenBank/DDBJ databases">
        <authorList>
            <person name="Weinstock G."/>
            <person name="Sodergren E."/>
            <person name="Clifton S."/>
            <person name="Fulton L."/>
            <person name="Fulton B."/>
            <person name="Courtney L."/>
            <person name="Fronick C."/>
            <person name="Harrison M."/>
            <person name="Strong C."/>
            <person name="Farmer C."/>
            <person name="Delahaunty K."/>
            <person name="Markovic C."/>
            <person name="Hall O."/>
            <person name="Minx P."/>
            <person name="Tomlinson C."/>
            <person name="Mitreva M."/>
            <person name="Hou S."/>
            <person name="Chen J."/>
            <person name="Wollam A."/>
            <person name="Pepin K.H."/>
            <person name="Johnson M."/>
            <person name="Bhonagiri V."/>
            <person name="Zhang X."/>
            <person name="Suruliraj S."/>
            <person name="Warren W."/>
            <person name="Chinwalla A."/>
            <person name="Mardis E.R."/>
            <person name="Wilson R.K."/>
        </authorList>
    </citation>
    <scope>NUCLEOTIDE SEQUENCE [LARGE SCALE GENOMIC DNA]</scope>
    <source>
        <strain evidence="1 2">YIT 12056</strain>
    </source>
</reference>
<accession>A0ABP2KWR7</accession>
<keyword evidence="2" id="KW-1185">Reference proteome</keyword>
<gene>
    <name evidence="1" type="ORF">HMPREF9445_00218</name>
</gene>
<comment type="caution">
    <text evidence="1">The sequence shown here is derived from an EMBL/GenBank/DDBJ whole genome shotgun (WGS) entry which is preliminary data.</text>
</comment>
<name>A0ABP2KWR7_9BACE</name>
<organism evidence="1 2">
    <name type="scientific">Bacteroides clarus YIT 12056</name>
    <dbReference type="NCBI Taxonomy" id="762984"/>
    <lineage>
        <taxon>Bacteria</taxon>
        <taxon>Pseudomonadati</taxon>
        <taxon>Bacteroidota</taxon>
        <taxon>Bacteroidia</taxon>
        <taxon>Bacteroidales</taxon>
        <taxon>Bacteroidaceae</taxon>
        <taxon>Bacteroides</taxon>
    </lineage>
</organism>
<sequence>MTLYSSFGWIWGKGRCAGYGVVTGLQCGVRAVLPLLPVCFAVTVFRNFNPVYCFLSLF</sequence>
<dbReference type="Proteomes" id="UP000010321">
    <property type="component" value="Unassembled WGS sequence"/>
</dbReference>